<protein>
    <submittedName>
        <fullName evidence="4">NAD-dependent epimerase/dehydratase family protein</fullName>
    </submittedName>
</protein>
<sequence length="216" mass="23927">MPKTALIAGATGLVGKELLGLLVSSGDYDQVIVLTRNETGVHDKKLIEMQINFDELPSYQRFFSANDIFCCLGTTIKKAKTKEAFRKVDFEYPVMMSQFAAEQGAARFLVISAIGAKPDSRFFYSSVKGEMEQAVRKAVIPSVGIFRPSLLTGNREEWRTGEKAGEWLANSLSFLFKGKLRKYLPVSGSLVARSMYEFAQGNIKGNTVIESEVMAK</sequence>
<dbReference type="Proteomes" id="UP001139011">
    <property type="component" value="Unassembled WGS sequence"/>
</dbReference>
<dbReference type="AlphaFoldDB" id="A0A9X1XAW2"/>
<keyword evidence="5" id="KW-1185">Reference proteome</keyword>
<dbReference type="EMBL" id="JAIWJX010000002">
    <property type="protein sequence ID" value="MCK6257178.1"/>
    <property type="molecule type" value="Genomic_DNA"/>
</dbReference>
<keyword evidence="2" id="KW-0472">Membrane</keyword>
<dbReference type="PANTHER" id="PTHR14097">
    <property type="entry name" value="OXIDOREDUCTASE HTATIP2"/>
    <property type="match status" value="1"/>
</dbReference>
<dbReference type="Pfam" id="PF01370">
    <property type="entry name" value="Epimerase"/>
    <property type="match status" value="1"/>
</dbReference>
<reference evidence="4" key="1">
    <citation type="submission" date="2021-09" db="EMBL/GenBank/DDBJ databases">
        <title>Genome analysis of Fictibacillus sp. KIGAM418 isolated from marine sediment.</title>
        <authorList>
            <person name="Seo M.-J."/>
            <person name="Cho E.-S."/>
            <person name="Hwang C.Y."/>
        </authorList>
    </citation>
    <scope>NUCLEOTIDE SEQUENCE</scope>
    <source>
        <strain evidence="4">KIGAM418</strain>
    </source>
</reference>
<evidence type="ECO:0000259" key="3">
    <source>
        <dbReference type="Pfam" id="PF01370"/>
    </source>
</evidence>
<evidence type="ECO:0000313" key="5">
    <source>
        <dbReference type="Proteomes" id="UP001139011"/>
    </source>
</evidence>
<gene>
    <name evidence="4" type="ORF">LCY76_11285</name>
</gene>
<dbReference type="GO" id="GO:0016020">
    <property type="term" value="C:membrane"/>
    <property type="evidence" value="ECO:0007669"/>
    <property type="project" value="UniProtKB-SubCell"/>
</dbReference>
<dbReference type="InterPro" id="IPR036291">
    <property type="entry name" value="NAD(P)-bd_dom_sf"/>
</dbReference>
<proteinExistence type="predicted"/>
<organism evidence="4 5">
    <name type="scientific">Fictibacillus marinisediminis</name>
    <dbReference type="NCBI Taxonomy" id="2878389"/>
    <lineage>
        <taxon>Bacteria</taxon>
        <taxon>Bacillati</taxon>
        <taxon>Bacillota</taxon>
        <taxon>Bacilli</taxon>
        <taxon>Bacillales</taxon>
        <taxon>Fictibacillaceae</taxon>
        <taxon>Fictibacillus</taxon>
    </lineage>
</organism>
<dbReference type="RefSeq" id="WP_248252703.1">
    <property type="nucleotide sequence ID" value="NZ_JAIWJX010000002.1"/>
</dbReference>
<accession>A0A9X1XAW2</accession>
<dbReference type="SUPFAM" id="SSF51735">
    <property type="entry name" value="NAD(P)-binding Rossmann-fold domains"/>
    <property type="match status" value="1"/>
</dbReference>
<feature type="domain" description="NAD-dependent epimerase/dehydratase" evidence="3">
    <location>
        <begin position="5"/>
        <end position="113"/>
    </location>
</feature>
<comment type="caution">
    <text evidence="4">The sequence shown here is derived from an EMBL/GenBank/DDBJ whole genome shotgun (WGS) entry which is preliminary data.</text>
</comment>
<evidence type="ECO:0000256" key="2">
    <source>
        <dbReference type="ARBA" id="ARBA00023136"/>
    </source>
</evidence>
<dbReference type="PANTHER" id="PTHR14097:SF7">
    <property type="entry name" value="OXIDOREDUCTASE HTATIP2"/>
    <property type="match status" value="1"/>
</dbReference>
<evidence type="ECO:0000313" key="4">
    <source>
        <dbReference type="EMBL" id="MCK6257178.1"/>
    </source>
</evidence>
<comment type="subcellular location">
    <subcellularLocation>
        <location evidence="1">Membrane</location>
    </subcellularLocation>
</comment>
<dbReference type="InterPro" id="IPR001509">
    <property type="entry name" value="Epimerase_deHydtase"/>
</dbReference>
<dbReference type="Gene3D" id="3.40.50.720">
    <property type="entry name" value="NAD(P)-binding Rossmann-like Domain"/>
    <property type="match status" value="1"/>
</dbReference>
<name>A0A9X1XAW2_9BACL</name>
<evidence type="ECO:0000256" key="1">
    <source>
        <dbReference type="ARBA" id="ARBA00004370"/>
    </source>
</evidence>